<organism evidence="3 4">
    <name type="scientific">Capsicum annuum</name>
    <name type="common">Capsicum pepper</name>
    <dbReference type="NCBI Taxonomy" id="4072"/>
    <lineage>
        <taxon>Eukaryota</taxon>
        <taxon>Viridiplantae</taxon>
        <taxon>Streptophyta</taxon>
        <taxon>Embryophyta</taxon>
        <taxon>Tracheophyta</taxon>
        <taxon>Spermatophyta</taxon>
        <taxon>Magnoliopsida</taxon>
        <taxon>eudicotyledons</taxon>
        <taxon>Gunneridae</taxon>
        <taxon>Pentapetalae</taxon>
        <taxon>asterids</taxon>
        <taxon>lamiids</taxon>
        <taxon>Solanales</taxon>
        <taxon>Solanaceae</taxon>
        <taxon>Solanoideae</taxon>
        <taxon>Capsiceae</taxon>
        <taxon>Capsicum</taxon>
    </lineage>
</organism>
<reference evidence="3 4" key="1">
    <citation type="journal article" date="2014" name="Nat. Genet.">
        <title>Genome sequence of the hot pepper provides insights into the evolution of pungency in Capsicum species.</title>
        <authorList>
            <person name="Kim S."/>
            <person name="Park M."/>
            <person name="Yeom S.I."/>
            <person name="Kim Y.M."/>
            <person name="Lee J.M."/>
            <person name="Lee H.A."/>
            <person name="Seo E."/>
            <person name="Choi J."/>
            <person name="Cheong K."/>
            <person name="Kim K.T."/>
            <person name="Jung K."/>
            <person name="Lee G.W."/>
            <person name="Oh S.K."/>
            <person name="Bae C."/>
            <person name="Kim S.B."/>
            <person name="Lee H.Y."/>
            <person name="Kim S.Y."/>
            <person name="Kim M.S."/>
            <person name="Kang B.C."/>
            <person name="Jo Y.D."/>
            <person name="Yang H.B."/>
            <person name="Jeong H.J."/>
            <person name="Kang W.H."/>
            <person name="Kwon J.K."/>
            <person name="Shin C."/>
            <person name="Lim J.Y."/>
            <person name="Park J.H."/>
            <person name="Huh J.H."/>
            <person name="Kim J.S."/>
            <person name="Kim B.D."/>
            <person name="Cohen O."/>
            <person name="Paran I."/>
            <person name="Suh M.C."/>
            <person name="Lee S.B."/>
            <person name="Kim Y.K."/>
            <person name="Shin Y."/>
            <person name="Noh S.J."/>
            <person name="Park J."/>
            <person name="Seo Y.S."/>
            <person name="Kwon S.Y."/>
            <person name="Kim H.A."/>
            <person name="Park J.M."/>
            <person name="Kim H.J."/>
            <person name="Choi S.B."/>
            <person name="Bosland P.W."/>
            <person name="Reeves G."/>
            <person name="Jo S.H."/>
            <person name="Lee B.W."/>
            <person name="Cho H.T."/>
            <person name="Choi H.S."/>
            <person name="Lee M.S."/>
            <person name="Yu Y."/>
            <person name="Do Choi Y."/>
            <person name="Park B.S."/>
            <person name="van Deynze A."/>
            <person name="Ashrafi H."/>
            <person name="Hill T."/>
            <person name="Kim W.T."/>
            <person name="Pai H.S."/>
            <person name="Ahn H.K."/>
            <person name="Yeam I."/>
            <person name="Giovannoni J.J."/>
            <person name="Rose J.K."/>
            <person name="Sorensen I."/>
            <person name="Lee S.J."/>
            <person name="Kim R.W."/>
            <person name="Choi I.Y."/>
            <person name="Choi B.S."/>
            <person name="Lim J.S."/>
            <person name="Lee Y.H."/>
            <person name="Choi D."/>
        </authorList>
    </citation>
    <scope>NUCLEOTIDE SEQUENCE [LARGE SCALE GENOMIC DNA]</scope>
    <source>
        <strain evidence="4">cv. CM334</strain>
    </source>
</reference>
<feature type="transmembrane region" description="Helical" evidence="2">
    <location>
        <begin position="422"/>
        <end position="445"/>
    </location>
</feature>
<dbReference type="Gramene" id="PHT69941">
    <property type="protein sequence ID" value="PHT69941"/>
    <property type="gene ID" value="T459_25045"/>
</dbReference>
<keyword evidence="2" id="KW-0812">Transmembrane</keyword>
<dbReference type="AlphaFoldDB" id="A0A2G2YK20"/>
<dbReference type="STRING" id="4072.A0A2G2YK20"/>
<feature type="transmembrane region" description="Helical" evidence="2">
    <location>
        <begin position="345"/>
        <end position="369"/>
    </location>
</feature>
<reference evidence="3 4" key="2">
    <citation type="journal article" date="2017" name="Genome Biol.">
        <title>New reference genome sequences of hot pepper reveal the massive evolution of plant disease-resistance genes by retroduplication.</title>
        <authorList>
            <person name="Kim S."/>
            <person name="Park J."/>
            <person name="Yeom S.I."/>
            <person name="Kim Y.M."/>
            <person name="Seo E."/>
            <person name="Kim K.T."/>
            <person name="Kim M.S."/>
            <person name="Lee J.M."/>
            <person name="Cheong K."/>
            <person name="Shin H.S."/>
            <person name="Kim S.B."/>
            <person name="Han K."/>
            <person name="Lee J."/>
            <person name="Park M."/>
            <person name="Lee H.A."/>
            <person name="Lee H.Y."/>
            <person name="Lee Y."/>
            <person name="Oh S."/>
            <person name="Lee J.H."/>
            <person name="Choi E."/>
            <person name="Choi E."/>
            <person name="Lee S.E."/>
            <person name="Jeon J."/>
            <person name="Kim H."/>
            <person name="Choi G."/>
            <person name="Song H."/>
            <person name="Lee J."/>
            <person name="Lee S.C."/>
            <person name="Kwon J.K."/>
            <person name="Lee H.Y."/>
            <person name="Koo N."/>
            <person name="Hong Y."/>
            <person name="Kim R.W."/>
            <person name="Kang W.H."/>
            <person name="Huh J.H."/>
            <person name="Kang B.C."/>
            <person name="Yang T.J."/>
            <person name="Lee Y.H."/>
            <person name="Bennetzen J.L."/>
            <person name="Choi D."/>
        </authorList>
    </citation>
    <scope>NUCLEOTIDE SEQUENCE [LARGE SCALE GENOMIC DNA]</scope>
    <source>
        <strain evidence="4">cv. CM334</strain>
    </source>
</reference>
<accession>A0A2G2YK20</accession>
<feature type="transmembrane region" description="Helical" evidence="2">
    <location>
        <begin position="207"/>
        <end position="226"/>
    </location>
</feature>
<comment type="caution">
    <text evidence="3">The sequence shown here is derived from an EMBL/GenBank/DDBJ whole genome shotgun (WGS) entry which is preliminary data.</text>
</comment>
<feature type="transmembrane region" description="Helical" evidence="2">
    <location>
        <begin position="381"/>
        <end position="402"/>
    </location>
</feature>
<name>A0A2G2YK20_CAPAN</name>
<feature type="non-terminal residue" evidence="3">
    <location>
        <position position="1"/>
    </location>
</feature>
<dbReference type="Gene3D" id="1.20.1250.20">
    <property type="entry name" value="MFS general substrate transporter like domains"/>
    <property type="match status" value="1"/>
</dbReference>
<dbReference type="Proteomes" id="UP000222542">
    <property type="component" value="Unassembled WGS sequence"/>
</dbReference>
<evidence type="ECO:0000313" key="3">
    <source>
        <dbReference type="EMBL" id="PHT69941.1"/>
    </source>
</evidence>
<evidence type="ECO:0008006" key="5">
    <source>
        <dbReference type="Google" id="ProtNLM"/>
    </source>
</evidence>
<dbReference type="SUPFAM" id="SSF103473">
    <property type="entry name" value="MFS general substrate transporter"/>
    <property type="match status" value="1"/>
</dbReference>
<feature type="transmembrane region" description="Helical" evidence="2">
    <location>
        <begin position="291"/>
        <end position="308"/>
    </location>
</feature>
<dbReference type="GO" id="GO:0015293">
    <property type="term" value="F:symporter activity"/>
    <property type="evidence" value="ECO:0007669"/>
    <property type="project" value="InterPro"/>
</dbReference>
<gene>
    <name evidence="3" type="ORF">T459_25045</name>
</gene>
<dbReference type="GO" id="GO:0005886">
    <property type="term" value="C:plasma membrane"/>
    <property type="evidence" value="ECO:0000318"/>
    <property type="project" value="GO_Central"/>
</dbReference>
<dbReference type="PANTHER" id="PTHR11328:SF46">
    <property type="entry name" value="MAJOR FACILITATOR SUPERFAMILY DOMAIN-CONTAINING PROTEIN 12-LIKE"/>
    <property type="match status" value="1"/>
</dbReference>
<dbReference type="OMA" id="WHGMGCL"/>
<dbReference type="Pfam" id="PF13347">
    <property type="entry name" value="MFS_2"/>
    <property type="match status" value="1"/>
</dbReference>
<comment type="similarity">
    <text evidence="1">Belongs to the major facilitator superfamily. Phosphate:H(+) symporter (TC 2.A.1.9) family.</text>
</comment>
<keyword evidence="2" id="KW-1133">Transmembrane helix</keyword>
<feature type="transmembrane region" description="Helical" evidence="2">
    <location>
        <begin position="320"/>
        <end position="339"/>
    </location>
</feature>
<dbReference type="InterPro" id="IPR036259">
    <property type="entry name" value="MFS_trans_sf"/>
</dbReference>
<protein>
    <recommendedName>
        <fullName evidence="5">Major facilitator superfamily domain-containing protein 12-like</fullName>
    </recommendedName>
</protein>
<feature type="transmembrane region" description="Helical" evidence="2">
    <location>
        <begin position="173"/>
        <end position="191"/>
    </location>
</feature>
<evidence type="ECO:0000256" key="2">
    <source>
        <dbReference type="SAM" id="Phobius"/>
    </source>
</evidence>
<keyword evidence="2" id="KW-0472">Membrane</keyword>
<dbReference type="InterPro" id="IPR039672">
    <property type="entry name" value="MFS_2"/>
</dbReference>
<dbReference type="EMBL" id="AYRZ02000010">
    <property type="protein sequence ID" value="PHT69941.1"/>
    <property type="molecule type" value="Genomic_DNA"/>
</dbReference>
<evidence type="ECO:0000256" key="1">
    <source>
        <dbReference type="ARBA" id="ARBA00044504"/>
    </source>
</evidence>
<evidence type="ECO:0000313" key="4">
    <source>
        <dbReference type="Proteomes" id="UP000222542"/>
    </source>
</evidence>
<feature type="transmembrane region" description="Helical" evidence="2">
    <location>
        <begin position="129"/>
        <end position="153"/>
    </location>
</feature>
<dbReference type="PANTHER" id="PTHR11328">
    <property type="entry name" value="MAJOR FACILITATOR SUPERFAMILY DOMAIN-CONTAINING PROTEIN"/>
    <property type="match status" value="1"/>
</dbReference>
<dbReference type="GO" id="GO:0055085">
    <property type="term" value="P:transmembrane transport"/>
    <property type="evidence" value="ECO:0000318"/>
    <property type="project" value="GO_Central"/>
</dbReference>
<proteinExistence type="inferred from homology"/>
<dbReference type="GO" id="GO:0008643">
    <property type="term" value="P:carbohydrate transport"/>
    <property type="evidence" value="ECO:0007669"/>
    <property type="project" value="InterPro"/>
</dbReference>
<sequence length="461" mass="50719">VQASNNYERRGISYIMADDEPKSLGRCSVFTYGVGHMLNDITAACWYTYLLLYLTDIGLSPSNAATVTLTGQFADAFMTIIAGELIDRFGHLKLWHGMGCLLVAVSFTSLFGGCLPCKILGSDSPIVQTAGYCISAVIFCSGWSCTQISHMSMVNGVTLNPTSRVACVSCRNAFTMIASLILYAIALFIFNKKTSSSQVEIKNQYQFMAYMSIFIGAVFVIIFQLGTKEPSLKQESDGKRAAASWRYWLKKVPYYQVLSIYVLTRVVTNVSQTFLAVYVINDLRMSPSSKALVPAIIYLTSFITSVLLQELKWSGERLKAFFSAGGLLWLFCGTSVIFLPINMNAFMYVLSVLIGIANALMMVTAIGMESELVDKDLDGSAFVYGSLGFIDKVLCGVFLYFLESYERKDPVACDPAYPCFSVTRFSLGFIPGISSLIGVIIAFFIRSHTSHPKTSTEPLLA</sequence>
<keyword evidence="4" id="KW-1185">Reference proteome</keyword>
<feature type="transmembrane region" description="Helical" evidence="2">
    <location>
        <begin position="94"/>
        <end position="117"/>
    </location>
</feature>